<dbReference type="Pfam" id="PF00874">
    <property type="entry name" value="PRD"/>
    <property type="match status" value="1"/>
</dbReference>
<dbReference type="Pfam" id="PF00359">
    <property type="entry name" value="PTS_EIIA_2"/>
    <property type="match status" value="1"/>
</dbReference>
<name>A0A0R2E473_9LACO</name>
<dbReference type="PATRIC" id="fig|1046596.6.peg.1320"/>
<keyword evidence="2" id="KW-0805">Transcription regulation</keyword>
<dbReference type="GO" id="GO:0003700">
    <property type="term" value="F:DNA-binding transcription factor activity"/>
    <property type="evidence" value="ECO:0007669"/>
    <property type="project" value="InterPro"/>
</dbReference>
<evidence type="ECO:0000259" key="6">
    <source>
        <dbReference type="PROSITE" id="PS51099"/>
    </source>
</evidence>
<dbReference type="CDD" id="cd00211">
    <property type="entry name" value="PTS_IIA_fru"/>
    <property type="match status" value="1"/>
</dbReference>
<dbReference type="PROSITE" id="PS51094">
    <property type="entry name" value="PTS_EIIA_TYPE_2"/>
    <property type="match status" value="1"/>
</dbReference>
<feature type="domain" description="PRD" evidence="7">
    <location>
        <begin position="301"/>
        <end position="408"/>
    </location>
</feature>
<comment type="caution">
    <text evidence="8">The sequence shown here is derived from an EMBL/GenBank/DDBJ whole genome shotgun (WGS) entry which is preliminary data.</text>
</comment>
<keyword evidence="1" id="KW-0677">Repeat</keyword>
<dbReference type="GO" id="GO:0008982">
    <property type="term" value="F:protein-N(PI)-phosphohistidine-sugar phosphotransferase activity"/>
    <property type="evidence" value="ECO:0007669"/>
    <property type="project" value="InterPro"/>
</dbReference>
<gene>
    <name evidence="8" type="ORF">FD00_GL001236</name>
</gene>
<dbReference type="AlphaFoldDB" id="A0A0R2E473"/>
<sequence>MWGENMRDKLIQVLEVISGLQELKVKDLAIQLGVTTKTVRNDIRQLNELLASKGLDQIVISKGTIYNPFSSTIMKKFIQMANDNVQDDSYLNPQQRIIFLLMEFLFAKDPLFLVELQEDMQISKSTMDNDMRDLRKLVQPYGLRIVTNHTSGVSVQGNERAIRMMFTDMFSHQPNILDIVRDRFKWSTILVNEARKVFNNTDVIYLKKILRDIFSDSHLGVNDNYQQQAIVLTMVWLLRVQNGHNVDTDADTDVATLNDHQSEFVNAIIGHFGLKIIGKSEASYLAFTISSFDSDEPAELENWAKSQIICLALIEWMEETLEFPFSKSESLFERVYKHISALIKRQSRSVNAYNPLKRTIMQSYPEIFNSVKAFFLKRGQEYQMNLSDDEIGYLAVYFSTTQVEICQEQVRKYRIAIICNYGLATGRLLAAKLEEHFNVDVLAILSVSELDILNKIPVGLVFKTVDVEIAGFPSLKVNPIPSVKDVQAVANFLKEHSKLSKYEENQLEPARLFNNILIVLKKNSIDISNSLVFELRRVFEKNRLKINEREVQPMLRDLINNSQIQLQVPVSGWKDAIMRSAKPLLDENYIESRYVKAMIESVEDYGPYIVIGPSIALAHARPEDGAKKLGVSIMTLAHPINFGNPENDPVKIIFCLAAVDNYSHLNVMKSVVRLINDQDKVERLADISDINEFCKVLFGPNETKEMI</sequence>
<dbReference type="Gene3D" id="1.10.1790.10">
    <property type="entry name" value="PRD domain"/>
    <property type="match status" value="1"/>
</dbReference>
<evidence type="ECO:0000256" key="1">
    <source>
        <dbReference type="ARBA" id="ARBA00022737"/>
    </source>
</evidence>
<organism evidence="8 9">
    <name type="scientific">Liquorilactobacillus mali KCTC 3596 = DSM 20444</name>
    <dbReference type="NCBI Taxonomy" id="1046596"/>
    <lineage>
        <taxon>Bacteria</taxon>
        <taxon>Bacillati</taxon>
        <taxon>Bacillota</taxon>
        <taxon>Bacilli</taxon>
        <taxon>Lactobacillales</taxon>
        <taxon>Lactobacillaceae</taxon>
        <taxon>Liquorilactobacillus</taxon>
    </lineage>
</organism>
<dbReference type="InterPro" id="IPR002178">
    <property type="entry name" value="PTS_EIIA_type-2_dom"/>
</dbReference>
<dbReference type="PANTHER" id="PTHR30185:SF18">
    <property type="entry name" value="TRANSCRIPTIONAL REGULATOR MTLR"/>
    <property type="match status" value="1"/>
</dbReference>
<dbReference type="SUPFAM" id="SSF55804">
    <property type="entry name" value="Phoshotransferase/anion transport protein"/>
    <property type="match status" value="1"/>
</dbReference>
<dbReference type="InterPro" id="IPR036634">
    <property type="entry name" value="PRD_sf"/>
</dbReference>
<evidence type="ECO:0000256" key="2">
    <source>
        <dbReference type="ARBA" id="ARBA00023015"/>
    </source>
</evidence>
<evidence type="ECO:0000313" key="9">
    <source>
        <dbReference type="Proteomes" id="UP000050898"/>
    </source>
</evidence>
<keyword evidence="3" id="KW-0010">Activator</keyword>
<dbReference type="EMBL" id="AYYH01000003">
    <property type="protein sequence ID" value="KRN11234.1"/>
    <property type="molecule type" value="Genomic_DNA"/>
</dbReference>
<accession>A0A0R2E473</accession>
<dbReference type="Pfam" id="PF08220">
    <property type="entry name" value="HTH_DeoR"/>
    <property type="match status" value="1"/>
</dbReference>
<dbReference type="PANTHER" id="PTHR30185">
    <property type="entry name" value="CRYPTIC BETA-GLUCOSIDE BGL OPERON ANTITERMINATOR"/>
    <property type="match status" value="1"/>
</dbReference>
<evidence type="ECO:0000256" key="3">
    <source>
        <dbReference type="ARBA" id="ARBA00023159"/>
    </source>
</evidence>
<dbReference type="Proteomes" id="UP000050898">
    <property type="component" value="Unassembled WGS sequence"/>
</dbReference>
<dbReference type="InterPro" id="IPR007737">
    <property type="entry name" value="Mga_HTH"/>
</dbReference>
<dbReference type="InterPro" id="IPR001034">
    <property type="entry name" value="DeoR_HTH"/>
</dbReference>
<proteinExistence type="predicted"/>
<feature type="domain" description="PTS EIIA type-2" evidence="5">
    <location>
        <begin position="557"/>
        <end position="700"/>
    </location>
</feature>
<dbReference type="InterPro" id="IPR050661">
    <property type="entry name" value="BglG_antiterminators"/>
</dbReference>
<evidence type="ECO:0000259" key="7">
    <source>
        <dbReference type="PROSITE" id="PS51372"/>
    </source>
</evidence>
<dbReference type="GO" id="GO:0009401">
    <property type="term" value="P:phosphoenolpyruvate-dependent sugar phosphotransferase system"/>
    <property type="evidence" value="ECO:0007669"/>
    <property type="project" value="InterPro"/>
</dbReference>
<dbReference type="PROSITE" id="PS51099">
    <property type="entry name" value="PTS_EIIB_TYPE_2"/>
    <property type="match status" value="1"/>
</dbReference>
<dbReference type="InterPro" id="IPR016152">
    <property type="entry name" value="PTrfase/Anion_transptr"/>
</dbReference>
<dbReference type="SUPFAM" id="SSF63520">
    <property type="entry name" value="PTS-regulatory domain, PRD"/>
    <property type="match status" value="1"/>
</dbReference>
<feature type="domain" description="PTS EIIB type-2" evidence="6">
    <location>
        <begin position="413"/>
        <end position="501"/>
    </location>
</feature>
<dbReference type="Pfam" id="PF05043">
    <property type="entry name" value="Mga"/>
    <property type="match status" value="1"/>
</dbReference>
<dbReference type="InterPro" id="IPR011608">
    <property type="entry name" value="PRD"/>
</dbReference>
<dbReference type="CDD" id="cd05568">
    <property type="entry name" value="PTS_IIB_bgl_like"/>
    <property type="match status" value="1"/>
</dbReference>
<dbReference type="PROSITE" id="PS51372">
    <property type="entry name" value="PRD_2"/>
    <property type="match status" value="1"/>
</dbReference>
<dbReference type="Gene3D" id="3.40.930.10">
    <property type="entry name" value="Mannitol-specific EII, Chain A"/>
    <property type="match status" value="1"/>
</dbReference>
<keyword evidence="4" id="KW-0804">Transcription</keyword>
<keyword evidence="9" id="KW-1185">Reference proteome</keyword>
<protein>
    <submittedName>
        <fullName evidence="8">PTS system transporter subunit IIA</fullName>
    </submittedName>
</protein>
<evidence type="ECO:0000259" key="5">
    <source>
        <dbReference type="PROSITE" id="PS51094"/>
    </source>
</evidence>
<evidence type="ECO:0000256" key="4">
    <source>
        <dbReference type="ARBA" id="ARBA00023163"/>
    </source>
</evidence>
<dbReference type="InterPro" id="IPR013011">
    <property type="entry name" value="PTS_EIIB_2"/>
</dbReference>
<reference evidence="8 9" key="1">
    <citation type="journal article" date="2015" name="Genome Announc.">
        <title>Expanding the biotechnology potential of lactobacilli through comparative genomics of 213 strains and associated genera.</title>
        <authorList>
            <person name="Sun Z."/>
            <person name="Harris H.M."/>
            <person name="McCann A."/>
            <person name="Guo C."/>
            <person name="Argimon S."/>
            <person name="Zhang W."/>
            <person name="Yang X."/>
            <person name="Jeffery I.B."/>
            <person name="Cooney J.C."/>
            <person name="Kagawa T.F."/>
            <person name="Liu W."/>
            <person name="Song Y."/>
            <person name="Salvetti E."/>
            <person name="Wrobel A."/>
            <person name="Rasinkangas P."/>
            <person name="Parkhill J."/>
            <person name="Rea M.C."/>
            <person name="O'Sullivan O."/>
            <person name="Ritari J."/>
            <person name="Douillard F.P."/>
            <person name="Paul Ross R."/>
            <person name="Yang R."/>
            <person name="Briner A.E."/>
            <person name="Felis G.E."/>
            <person name="de Vos W.M."/>
            <person name="Barrangou R."/>
            <person name="Klaenhammer T.R."/>
            <person name="Caufield P.W."/>
            <person name="Cui Y."/>
            <person name="Zhang H."/>
            <person name="O'Toole P.W."/>
        </authorList>
    </citation>
    <scope>NUCLEOTIDE SEQUENCE [LARGE SCALE GENOMIC DNA]</scope>
    <source>
        <strain evidence="8 9">DSM 20444</strain>
    </source>
</reference>
<evidence type="ECO:0000313" key="8">
    <source>
        <dbReference type="EMBL" id="KRN11234.1"/>
    </source>
</evidence>